<name>A0A172TP12_9BACL</name>
<sequence>MKIRATARRPASGSGTGKRRRSRNKNKRSSGTRDQRGSLLYQNGYEAGFSTGAAEGTAAGQAGYETAWEGTSIIIPTYNKYGYLKECVNSIREYTPLPYEIIVVDNGSTDGTEAFLRSVAETGRVRYKRLGYNAGFAGAVNQGLMMARGSTVLLLNNDTVVTRNWLGNMLQCLHSDPRIGIVGPVTNFISGDQLVEKKYRNLNEMQRYAAQNNQSDSSRWETAERVTGFCMLFRRDLLDRVGYLDEGYQFGNYEDDDYCLRVGMSGMRLVIARDTFIHHYGNRSIRDFGPAYQEVNERNADFFSEKWPSRDALLTFARGNPELHAKAADFYPSHHMVHGWNGQQYWLQSGLKHPLIVQAGERWAGPSTLLSLRDLRSCVTGNPMTLNEVETAYAAVCGQQGEVAEGQLLRDAEGVCYQIILGARRRWTSDYTLRFWNFVHRPVREWGTWPEAARHAAEGLPLIAAPVLKAPNL</sequence>
<keyword evidence="8" id="KW-1185">Reference proteome</keyword>
<evidence type="ECO:0000259" key="6">
    <source>
        <dbReference type="Pfam" id="PF00535"/>
    </source>
</evidence>
<feature type="compositionally biased region" description="Basic residues" evidence="5">
    <location>
        <begin position="17"/>
        <end position="30"/>
    </location>
</feature>
<protein>
    <recommendedName>
        <fullName evidence="6">Glycosyltransferase 2-like domain-containing protein</fullName>
    </recommendedName>
</protein>
<keyword evidence="4" id="KW-0808">Transferase</keyword>
<dbReference type="CDD" id="cd04186">
    <property type="entry name" value="GT_2_like_c"/>
    <property type="match status" value="1"/>
</dbReference>
<dbReference type="Proteomes" id="UP000076927">
    <property type="component" value="Chromosome"/>
</dbReference>
<dbReference type="GO" id="GO:0016757">
    <property type="term" value="F:glycosyltransferase activity"/>
    <property type="evidence" value="ECO:0007669"/>
    <property type="project" value="UniProtKB-KW"/>
</dbReference>
<feature type="domain" description="Glycosyltransferase 2-like" evidence="6">
    <location>
        <begin position="72"/>
        <end position="241"/>
    </location>
</feature>
<comment type="pathway">
    <text evidence="1">Cell wall biogenesis; cell wall polysaccharide biosynthesis.</text>
</comment>
<organism evidence="7 8">
    <name type="scientific">Paenibacillus swuensis</name>
    <dbReference type="NCBI Taxonomy" id="1178515"/>
    <lineage>
        <taxon>Bacteria</taxon>
        <taxon>Bacillati</taxon>
        <taxon>Bacillota</taxon>
        <taxon>Bacilli</taxon>
        <taxon>Bacillales</taxon>
        <taxon>Paenibacillaceae</taxon>
        <taxon>Paenibacillus</taxon>
    </lineage>
</organism>
<dbReference type="InterPro" id="IPR001173">
    <property type="entry name" value="Glyco_trans_2-like"/>
</dbReference>
<dbReference type="PANTHER" id="PTHR43179:SF12">
    <property type="entry name" value="GALACTOFURANOSYLTRANSFERASE GLFT2"/>
    <property type="match status" value="1"/>
</dbReference>
<accession>A0A172TP12</accession>
<dbReference type="InterPro" id="IPR029044">
    <property type="entry name" value="Nucleotide-diphossugar_trans"/>
</dbReference>
<dbReference type="AlphaFoldDB" id="A0A172TP12"/>
<reference evidence="7 8" key="1">
    <citation type="submission" date="2015-01" db="EMBL/GenBank/DDBJ databases">
        <title>Paenibacillus swuensis/DY6/whole genome sequencing.</title>
        <authorList>
            <person name="Kim M.K."/>
            <person name="Srinivasan S."/>
            <person name="Lee J.-J."/>
        </authorList>
    </citation>
    <scope>NUCLEOTIDE SEQUENCE [LARGE SCALE GENOMIC DNA]</scope>
    <source>
        <strain evidence="7 8">DY6</strain>
    </source>
</reference>
<dbReference type="PANTHER" id="PTHR43179">
    <property type="entry name" value="RHAMNOSYLTRANSFERASE WBBL"/>
    <property type="match status" value="1"/>
</dbReference>
<feature type="region of interest" description="Disordered" evidence="5">
    <location>
        <begin position="1"/>
        <end position="37"/>
    </location>
</feature>
<dbReference type="PATRIC" id="fig|1178515.4.peg.1438"/>
<dbReference type="EMBL" id="CP011388">
    <property type="protein sequence ID" value="ANE48778.1"/>
    <property type="molecule type" value="Genomic_DNA"/>
</dbReference>
<dbReference type="Pfam" id="PF00535">
    <property type="entry name" value="Glycos_transf_2"/>
    <property type="match status" value="1"/>
</dbReference>
<proteinExistence type="inferred from homology"/>
<comment type="similarity">
    <text evidence="2">Belongs to the glycosyltransferase 2 family.</text>
</comment>
<dbReference type="KEGG" id="pswu:SY83_07205"/>
<dbReference type="SUPFAM" id="SSF53448">
    <property type="entry name" value="Nucleotide-diphospho-sugar transferases"/>
    <property type="match status" value="1"/>
</dbReference>
<evidence type="ECO:0000256" key="1">
    <source>
        <dbReference type="ARBA" id="ARBA00004776"/>
    </source>
</evidence>
<gene>
    <name evidence="7" type="ORF">SY83_07205</name>
</gene>
<evidence type="ECO:0000256" key="2">
    <source>
        <dbReference type="ARBA" id="ARBA00006739"/>
    </source>
</evidence>
<evidence type="ECO:0000313" key="7">
    <source>
        <dbReference type="EMBL" id="ANE48778.1"/>
    </source>
</evidence>
<evidence type="ECO:0000256" key="4">
    <source>
        <dbReference type="ARBA" id="ARBA00022679"/>
    </source>
</evidence>
<evidence type="ECO:0000256" key="3">
    <source>
        <dbReference type="ARBA" id="ARBA00022676"/>
    </source>
</evidence>
<evidence type="ECO:0000256" key="5">
    <source>
        <dbReference type="SAM" id="MobiDB-lite"/>
    </source>
</evidence>
<keyword evidence="3" id="KW-0328">Glycosyltransferase</keyword>
<evidence type="ECO:0000313" key="8">
    <source>
        <dbReference type="Proteomes" id="UP000076927"/>
    </source>
</evidence>
<dbReference type="Gene3D" id="3.90.550.10">
    <property type="entry name" value="Spore Coat Polysaccharide Biosynthesis Protein SpsA, Chain A"/>
    <property type="match status" value="1"/>
</dbReference>
<dbReference type="STRING" id="1178515.SY83_07205"/>